<keyword evidence="1 5" id="KW-0489">Methyltransferase</keyword>
<sequence length="425" mass="48674">MPDMPLTYIDIFAGAGGLSEGFVRNGHIPVAHVEMKKEACLTLKTRNCYYYLKNNDRLEDYNRYLRNEITREELYGMVPHEILDTVIQETMNENGMPALFDTIDALMDVQNVENIDVLVGGPPCQAYSLVGRARSENNMEGDARNFLYQLYADVLERYHPRMFVFENVLGLKSANNGGYLADMTERFRQAGYDLDMRVLTASNYGVLQNRKRVILIGKQHEEGVQFEYPVIPEVGDVFNEYVVDDLLADLPALQPGQVNNHYAHDRTDYLRESGIRSEEDILTWHEARPTREQDREIYRHVINAWYQNDERRRLRYTDLPEDLCTHKNRTAFLDRFKVVAGNIHTSQTMVAHISKDGHYFIHPNLEQARSLSVREAARIQSFPDNYYFEGGRTAALLQIGNAVPPLMASAIATAVADTLEGENHG</sequence>
<dbReference type="EC" id="2.1.1.37" evidence="7"/>
<dbReference type="NCBIfam" id="TIGR00675">
    <property type="entry name" value="dcm"/>
    <property type="match status" value="1"/>
</dbReference>
<dbReference type="GO" id="GO:0003886">
    <property type="term" value="F:DNA (cytosine-5-)-methyltransferase activity"/>
    <property type="evidence" value="ECO:0007669"/>
    <property type="project" value="UniProtKB-EC"/>
</dbReference>
<dbReference type="InterPro" id="IPR001525">
    <property type="entry name" value="C5_MeTfrase"/>
</dbReference>
<accession>A0A6N7Y2R5</accession>
<dbReference type="Proteomes" id="UP000433359">
    <property type="component" value="Unassembled WGS sequence"/>
</dbReference>
<dbReference type="InterPro" id="IPR050390">
    <property type="entry name" value="C5-Methyltransferase"/>
</dbReference>
<evidence type="ECO:0000256" key="3">
    <source>
        <dbReference type="ARBA" id="ARBA00022691"/>
    </source>
</evidence>
<evidence type="ECO:0000256" key="1">
    <source>
        <dbReference type="ARBA" id="ARBA00022603"/>
    </source>
</evidence>
<dbReference type="PROSITE" id="PS00094">
    <property type="entry name" value="C5_MTASE_1"/>
    <property type="match status" value="1"/>
</dbReference>
<dbReference type="PRINTS" id="PR00105">
    <property type="entry name" value="C5METTRFRASE"/>
</dbReference>
<proteinExistence type="inferred from homology"/>
<keyword evidence="4" id="KW-0680">Restriction system</keyword>
<dbReference type="EMBL" id="VULP01000012">
    <property type="protein sequence ID" value="MSU82182.1"/>
    <property type="molecule type" value="Genomic_DNA"/>
</dbReference>
<dbReference type="GO" id="GO:0032259">
    <property type="term" value="P:methylation"/>
    <property type="evidence" value="ECO:0007669"/>
    <property type="project" value="UniProtKB-KW"/>
</dbReference>
<dbReference type="Gene3D" id="3.90.120.10">
    <property type="entry name" value="DNA Methylase, subunit A, domain 2"/>
    <property type="match status" value="1"/>
</dbReference>
<evidence type="ECO:0000256" key="4">
    <source>
        <dbReference type="ARBA" id="ARBA00022747"/>
    </source>
</evidence>
<dbReference type="SUPFAM" id="SSF53335">
    <property type="entry name" value="S-adenosyl-L-methionine-dependent methyltransferases"/>
    <property type="match status" value="1"/>
</dbReference>
<organism evidence="8 9">
    <name type="scientific">Anaerobutyricum soehngenii</name>
    <dbReference type="NCBI Taxonomy" id="105843"/>
    <lineage>
        <taxon>Bacteria</taxon>
        <taxon>Bacillati</taxon>
        <taxon>Bacillota</taxon>
        <taxon>Clostridia</taxon>
        <taxon>Lachnospirales</taxon>
        <taxon>Lachnospiraceae</taxon>
        <taxon>Anaerobutyricum</taxon>
    </lineage>
</organism>
<comment type="catalytic activity">
    <reaction evidence="7">
        <text>a 2'-deoxycytidine in DNA + S-adenosyl-L-methionine = a 5-methyl-2'-deoxycytidine in DNA + S-adenosyl-L-homocysteine + H(+)</text>
        <dbReference type="Rhea" id="RHEA:13681"/>
        <dbReference type="Rhea" id="RHEA-COMP:11369"/>
        <dbReference type="Rhea" id="RHEA-COMP:11370"/>
        <dbReference type="ChEBI" id="CHEBI:15378"/>
        <dbReference type="ChEBI" id="CHEBI:57856"/>
        <dbReference type="ChEBI" id="CHEBI:59789"/>
        <dbReference type="ChEBI" id="CHEBI:85452"/>
        <dbReference type="ChEBI" id="CHEBI:85454"/>
        <dbReference type="EC" id="2.1.1.37"/>
    </reaction>
</comment>
<dbReference type="Gene3D" id="3.40.50.150">
    <property type="entry name" value="Vaccinia Virus protein VP39"/>
    <property type="match status" value="1"/>
</dbReference>
<dbReference type="PROSITE" id="PS51679">
    <property type="entry name" value="SAM_MT_C5"/>
    <property type="match status" value="1"/>
</dbReference>
<comment type="caution">
    <text evidence="8">The sequence shown here is derived from an EMBL/GenBank/DDBJ whole genome shotgun (WGS) entry which is preliminary data.</text>
</comment>
<protein>
    <recommendedName>
        <fullName evidence="7">Cytosine-specific methyltransferase</fullName>
        <ecNumber evidence="7">2.1.1.37</ecNumber>
    </recommendedName>
</protein>
<evidence type="ECO:0000256" key="2">
    <source>
        <dbReference type="ARBA" id="ARBA00022679"/>
    </source>
</evidence>
<keyword evidence="2 5" id="KW-0808">Transferase</keyword>
<feature type="active site" evidence="5">
    <location>
        <position position="124"/>
    </location>
</feature>
<keyword evidence="3 5" id="KW-0949">S-adenosyl-L-methionine</keyword>
<evidence type="ECO:0000313" key="9">
    <source>
        <dbReference type="Proteomes" id="UP000433359"/>
    </source>
</evidence>
<evidence type="ECO:0000256" key="5">
    <source>
        <dbReference type="PROSITE-ProRule" id="PRU01016"/>
    </source>
</evidence>
<name>A0A6N7Y2R5_9FIRM</name>
<evidence type="ECO:0000256" key="6">
    <source>
        <dbReference type="RuleBase" id="RU000416"/>
    </source>
</evidence>
<reference evidence="8 9" key="1">
    <citation type="submission" date="2019-08" db="EMBL/GenBank/DDBJ databases">
        <title>In-depth cultivation of the pig gut microbiome towards novel bacterial diversity and tailored functional studies.</title>
        <authorList>
            <person name="Wylensek D."/>
            <person name="Hitch T.C.A."/>
            <person name="Clavel T."/>
        </authorList>
    </citation>
    <scope>NUCLEOTIDE SEQUENCE [LARGE SCALE GENOMIC DNA]</scope>
    <source>
        <strain evidence="8 9">BSM-383-APC-4H</strain>
    </source>
</reference>
<dbReference type="PANTHER" id="PTHR10629">
    <property type="entry name" value="CYTOSINE-SPECIFIC METHYLTRANSFERASE"/>
    <property type="match status" value="1"/>
</dbReference>
<dbReference type="PANTHER" id="PTHR10629:SF52">
    <property type="entry name" value="DNA (CYTOSINE-5)-METHYLTRANSFERASE 1"/>
    <property type="match status" value="1"/>
</dbReference>
<dbReference type="InterPro" id="IPR018117">
    <property type="entry name" value="C5_DNA_meth_AS"/>
</dbReference>
<evidence type="ECO:0000256" key="7">
    <source>
        <dbReference type="RuleBase" id="RU000417"/>
    </source>
</evidence>
<dbReference type="AlphaFoldDB" id="A0A6N7Y2R5"/>
<dbReference type="InterPro" id="IPR029063">
    <property type="entry name" value="SAM-dependent_MTases_sf"/>
</dbReference>
<evidence type="ECO:0000313" key="8">
    <source>
        <dbReference type="EMBL" id="MSU82182.1"/>
    </source>
</evidence>
<gene>
    <name evidence="8" type="ORF">FYJ25_07405</name>
</gene>
<dbReference type="Pfam" id="PF00145">
    <property type="entry name" value="DNA_methylase"/>
    <property type="match status" value="1"/>
</dbReference>
<comment type="similarity">
    <text evidence="5 6">Belongs to the class I-like SAM-binding methyltransferase superfamily. C5-methyltransferase family.</text>
</comment>
<dbReference type="GO" id="GO:0009307">
    <property type="term" value="P:DNA restriction-modification system"/>
    <property type="evidence" value="ECO:0007669"/>
    <property type="project" value="UniProtKB-KW"/>
</dbReference>